<comment type="caution">
    <text evidence="2">The sequence shown here is derived from an EMBL/GenBank/DDBJ whole genome shotgun (WGS) entry which is preliminary data.</text>
</comment>
<keyword evidence="1" id="KW-0732">Signal</keyword>
<proteinExistence type="predicted"/>
<evidence type="ECO:0000256" key="1">
    <source>
        <dbReference type="SAM" id="SignalP"/>
    </source>
</evidence>
<dbReference type="OrthoDB" id="5504701at2"/>
<evidence type="ECO:0008006" key="4">
    <source>
        <dbReference type="Google" id="ProtNLM"/>
    </source>
</evidence>
<sequence length="194" mass="20392">MMRRFILCAAGVLLASCSAEINVETAPFTQTVPVTSVLAPVYAEVALDLPEETRDLSVVTVNTVQAALTVANPSQVLTLELSARLSFTGQAEPGTPKTYTEANLPPYYAASTLLLAPRAFAPNSRTPLTVDSPALKQALGRQRVWLIVENTVTRTSGLPTGGLPVNIVLENIVFSANVTKTFPGLGGALEVGGL</sequence>
<name>A0A3A8HMP8_9BACT</name>
<evidence type="ECO:0000313" key="2">
    <source>
        <dbReference type="EMBL" id="NOK37578.1"/>
    </source>
</evidence>
<accession>A0A3A8HMP8</accession>
<reference evidence="2 3" key="1">
    <citation type="submission" date="2020-05" db="EMBL/GenBank/DDBJ databases">
        <authorList>
            <person name="Whitworth D."/>
        </authorList>
    </citation>
    <scope>NUCLEOTIDE SEQUENCE [LARGE SCALE GENOMIC DNA]</scope>
    <source>
        <strain evidence="2 3">AB043B</strain>
    </source>
</reference>
<dbReference type="RefSeq" id="WP_120528419.1">
    <property type="nucleotide sequence ID" value="NZ_JABFJV010000237.1"/>
</dbReference>
<dbReference type="AlphaFoldDB" id="A0A3A8HMP8"/>
<keyword evidence="3" id="KW-1185">Reference proteome</keyword>
<feature type="signal peptide" evidence="1">
    <location>
        <begin position="1"/>
        <end position="21"/>
    </location>
</feature>
<dbReference type="Proteomes" id="UP000563426">
    <property type="component" value="Unassembled WGS sequence"/>
</dbReference>
<evidence type="ECO:0000313" key="3">
    <source>
        <dbReference type="Proteomes" id="UP000563426"/>
    </source>
</evidence>
<protein>
    <recommendedName>
        <fullName evidence="4">Lipoprotein</fullName>
    </recommendedName>
</protein>
<gene>
    <name evidence="2" type="ORF">HMI49_30710</name>
</gene>
<dbReference type="EMBL" id="JABFJV010000237">
    <property type="protein sequence ID" value="NOK37578.1"/>
    <property type="molecule type" value="Genomic_DNA"/>
</dbReference>
<feature type="chain" id="PRO_5044075942" description="Lipoprotein" evidence="1">
    <location>
        <begin position="22"/>
        <end position="194"/>
    </location>
</feature>
<dbReference type="PROSITE" id="PS51257">
    <property type="entry name" value="PROKAR_LIPOPROTEIN"/>
    <property type="match status" value="1"/>
</dbReference>
<organism evidence="2 3">
    <name type="scientific">Corallococcus exercitus</name>
    <dbReference type="NCBI Taxonomy" id="2316736"/>
    <lineage>
        <taxon>Bacteria</taxon>
        <taxon>Pseudomonadati</taxon>
        <taxon>Myxococcota</taxon>
        <taxon>Myxococcia</taxon>
        <taxon>Myxococcales</taxon>
        <taxon>Cystobacterineae</taxon>
        <taxon>Myxococcaceae</taxon>
        <taxon>Corallococcus</taxon>
    </lineage>
</organism>